<dbReference type="EMBL" id="BPVZ01000042">
    <property type="protein sequence ID" value="GKV15081.1"/>
    <property type="molecule type" value="Genomic_DNA"/>
</dbReference>
<feature type="domain" description="GAG-pre-integrase" evidence="2">
    <location>
        <begin position="120"/>
        <end position="171"/>
    </location>
</feature>
<dbReference type="InterPro" id="IPR013103">
    <property type="entry name" value="RVT_2"/>
</dbReference>
<keyword evidence="4" id="KW-1185">Reference proteome</keyword>
<organism evidence="3 4">
    <name type="scientific">Rubroshorea leprosula</name>
    <dbReference type="NCBI Taxonomy" id="152421"/>
    <lineage>
        <taxon>Eukaryota</taxon>
        <taxon>Viridiplantae</taxon>
        <taxon>Streptophyta</taxon>
        <taxon>Embryophyta</taxon>
        <taxon>Tracheophyta</taxon>
        <taxon>Spermatophyta</taxon>
        <taxon>Magnoliopsida</taxon>
        <taxon>eudicotyledons</taxon>
        <taxon>Gunneridae</taxon>
        <taxon>Pentapetalae</taxon>
        <taxon>rosids</taxon>
        <taxon>malvids</taxon>
        <taxon>Malvales</taxon>
        <taxon>Dipterocarpaceae</taxon>
        <taxon>Rubroshorea</taxon>
    </lineage>
</organism>
<evidence type="ECO:0000313" key="3">
    <source>
        <dbReference type="EMBL" id="GKV15081.1"/>
    </source>
</evidence>
<dbReference type="Pfam" id="PF07727">
    <property type="entry name" value="RVT_2"/>
    <property type="match status" value="1"/>
</dbReference>
<dbReference type="Proteomes" id="UP001054252">
    <property type="component" value="Unassembled WGS sequence"/>
</dbReference>
<dbReference type="PANTHER" id="PTHR11439:SF475">
    <property type="entry name" value="CYSTEINE-RICH RLK (RECEPTOR-LIKE PROTEIN KINASE) 8"/>
    <property type="match status" value="1"/>
</dbReference>
<dbReference type="AlphaFoldDB" id="A0AAV5JQV3"/>
<sequence length="661" mass="76467">MQASYATMEIEAEIEANQVALLASNRSRVDYSKNWIIDSGAASHMTGDEDKVKNVFHVSRMIKNLLSMSQLIALGNYVVFRLKDVKVYQQLKIEGTPIMKGEKWDFVYVMFAETAYVGKTSKNDTFDLWHARLGHISYLRLQVMMNKSMMKGLPKLELHKDVVCAGCQYGKAHQLPYQDSKFKAKEPLQLVHLDVFGKVKLSSIGGAHYMVTFIDDYLRNVVFDEASFWRSPQEVVLPDSKELEEEVQEKLGEDTCRLLDTQEVVEKEKEIPLERTVNPWQTGNRKTMRKLHKAFEWRKALEKEIKALMPNQTWELVPKPNDVKLVSCKWVYKVKTRLDKKIERYKARLVARGVLLALATSKSWKLWQMDVKNAFLLGKIDKEIYMEQPCGFEDNRHPEYVCKLNRVLYGLKQVLKAWYGKIVEFLVQSGYSMIVANSSLFVKTSGNKITSVLVYMDELIVIENDIEEILQTKENLSVWFQMKELGELKQFLGLEVDQTKESIFLCQQKHALDLLKKFGMLECKPISTPIEMNARLCSYKGKELASATMYWQLIESLIYLTLSRPDISFAIRVVSRFAQNPKKPHLEVVRHILKYVERTLDYGILYRSGTECKVVGFCDANYARCHDTRRSTIGCDLERSHSATRDNPLFLCQPLRQSTEQ</sequence>
<evidence type="ECO:0000259" key="2">
    <source>
        <dbReference type="Pfam" id="PF13976"/>
    </source>
</evidence>
<comment type="caution">
    <text evidence="3">The sequence shown here is derived from an EMBL/GenBank/DDBJ whole genome shotgun (WGS) entry which is preliminary data.</text>
</comment>
<dbReference type="InterPro" id="IPR043502">
    <property type="entry name" value="DNA/RNA_pol_sf"/>
</dbReference>
<reference evidence="3 4" key="1">
    <citation type="journal article" date="2021" name="Commun. Biol.">
        <title>The genome of Shorea leprosula (Dipterocarpaceae) highlights the ecological relevance of drought in aseasonal tropical rainforests.</title>
        <authorList>
            <person name="Ng K.K.S."/>
            <person name="Kobayashi M.J."/>
            <person name="Fawcett J.A."/>
            <person name="Hatakeyama M."/>
            <person name="Paape T."/>
            <person name="Ng C.H."/>
            <person name="Ang C.C."/>
            <person name="Tnah L.H."/>
            <person name="Lee C.T."/>
            <person name="Nishiyama T."/>
            <person name="Sese J."/>
            <person name="O'Brien M.J."/>
            <person name="Copetti D."/>
            <person name="Mohd Noor M.I."/>
            <person name="Ong R.C."/>
            <person name="Putra M."/>
            <person name="Sireger I.Z."/>
            <person name="Indrioko S."/>
            <person name="Kosugi Y."/>
            <person name="Izuno A."/>
            <person name="Isagi Y."/>
            <person name="Lee S.L."/>
            <person name="Shimizu K.K."/>
        </authorList>
    </citation>
    <scope>NUCLEOTIDE SEQUENCE [LARGE SCALE GENOMIC DNA]</scope>
    <source>
        <strain evidence="3">214</strain>
    </source>
</reference>
<dbReference type="PANTHER" id="PTHR11439">
    <property type="entry name" value="GAG-POL-RELATED RETROTRANSPOSON"/>
    <property type="match status" value="1"/>
</dbReference>
<dbReference type="InterPro" id="IPR025724">
    <property type="entry name" value="GAG-pre-integrase_dom"/>
</dbReference>
<dbReference type="SUPFAM" id="SSF56672">
    <property type="entry name" value="DNA/RNA polymerases"/>
    <property type="match status" value="1"/>
</dbReference>
<dbReference type="Pfam" id="PF13976">
    <property type="entry name" value="gag_pre-integrs"/>
    <property type="match status" value="1"/>
</dbReference>
<accession>A0AAV5JQV3</accession>
<protein>
    <submittedName>
        <fullName evidence="3">Uncharacterized protein</fullName>
    </submittedName>
</protein>
<gene>
    <name evidence="3" type="ORF">SLEP1_g25883</name>
</gene>
<name>A0AAV5JQV3_9ROSI</name>
<evidence type="ECO:0000313" key="4">
    <source>
        <dbReference type="Proteomes" id="UP001054252"/>
    </source>
</evidence>
<proteinExistence type="predicted"/>
<feature type="domain" description="Reverse transcriptase Ty1/copia-type" evidence="1">
    <location>
        <begin position="354"/>
        <end position="531"/>
    </location>
</feature>
<evidence type="ECO:0000259" key="1">
    <source>
        <dbReference type="Pfam" id="PF07727"/>
    </source>
</evidence>